<evidence type="ECO:0008006" key="4">
    <source>
        <dbReference type="Google" id="ProtNLM"/>
    </source>
</evidence>
<feature type="transmembrane region" description="Helical" evidence="1">
    <location>
        <begin position="12"/>
        <end position="31"/>
    </location>
</feature>
<organism evidence="2 3">
    <name type="scientific">Flavobacterium okayamense</name>
    <dbReference type="NCBI Taxonomy" id="2830782"/>
    <lineage>
        <taxon>Bacteria</taxon>
        <taxon>Pseudomonadati</taxon>
        <taxon>Bacteroidota</taxon>
        <taxon>Flavobacteriia</taxon>
        <taxon>Flavobacteriales</taxon>
        <taxon>Flavobacteriaceae</taxon>
        <taxon>Flavobacterium</taxon>
    </lineage>
</organism>
<reference evidence="2 3" key="1">
    <citation type="submission" date="2021-06" db="EMBL/GenBank/DDBJ databases">
        <title>Whole genome sequences of Flavobacterium sp. KK2020170 and assembly.</title>
        <authorList>
            <person name="Kitahara K."/>
            <person name="Miyoshi S."/>
            <person name="Uesaka K."/>
        </authorList>
    </citation>
    <scope>NUCLEOTIDE SEQUENCE [LARGE SCALE GENOMIC DNA]</scope>
    <source>
        <strain evidence="2 3">KK2020170</strain>
    </source>
</reference>
<keyword evidence="1" id="KW-0472">Membrane</keyword>
<dbReference type="PANTHER" id="PTHR40115">
    <property type="entry name" value="INNER MEMBRANE PROTEIN WITH PEPSY TM HELIX"/>
    <property type="match status" value="1"/>
</dbReference>
<dbReference type="InterPro" id="IPR032307">
    <property type="entry name" value="PepSY_TM-like_2"/>
</dbReference>
<dbReference type="EMBL" id="AP024749">
    <property type="protein sequence ID" value="BCY29588.1"/>
    <property type="molecule type" value="Genomic_DNA"/>
</dbReference>
<feature type="transmembrane region" description="Helical" evidence="1">
    <location>
        <begin position="163"/>
        <end position="181"/>
    </location>
</feature>
<evidence type="ECO:0000256" key="1">
    <source>
        <dbReference type="SAM" id="Phobius"/>
    </source>
</evidence>
<dbReference type="PANTHER" id="PTHR40115:SF1">
    <property type="entry name" value="INNER MEMBRANE PROTEIN WITH PEPSY TM HELIX"/>
    <property type="match status" value="1"/>
</dbReference>
<protein>
    <recommendedName>
        <fullName evidence="4">PepSY-associated TM region</fullName>
    </recommendedName>
</protein>
<dbReference type="Proteomes" id="UP000825258">
    <property type="component" value="Chromosome"/>
</dbReference>
<dbReference type="Pfam" id="PF16357">
    <property type="entry name" value="PepSY_TM_like_2"/>
    <property type="match status" value="1"/>
</dbReference>
<name>A0ABM7S9F3_9FLAO</name>
<gene>
    <name evidence="2" type="ORF">KK2020170_24560</name>
</gene>
<sequence length="182" mass="20984">MKAQKIRDLHRDLGYFYLGLIVTFAFSGILMNHREHWHPEKITIESKPVELQLPKSESEITEEFAQKTASDLGLVGKVRRHMVRKGTLRIQLESAEIEVDVKTGKGEMVQFIKTPIVSQAMKLHKNTSAWWIYFSDIFGISLIIIAITGAMMVKHGKHIFKRYGWKLTLIGMLFPIIFLLVF</sequence>
<keyword evidence="1" id="KW-1133">Transmembrane helix</keyword>
<evidence type="ECO:0000313" key="2">
    <source>
        <dbReference type="EMBL" id="BCY29588.1"/>
    </source>
</evidence>
<feature type="transmembrane region" description="Helical" evidence="1">
    <location>
        <begin position="130"/>
        <end position="151"/>
    </location>
</feature>
<keyword evidence="3" id="KW-1185">Reference proteome</keyword>
<accession>A0ABM7S9F3</accession>
<dbReference type="RefSeq" id="WP_221258659.1">
    <property type="nucleotide sequence ID" value="NZ_AP024749.1"/>
</dbReference>
<keyword evidence="1" id="KW-0812">Transmembrane</keyword>
<proteinExistence type="predicted"/>
<evidence type="ECO:0000313" key="3">
    <source>
        <dbReference type="Proteomes" id="UP000825258"/>
    </source>
</evidence>